<proteinExistence type="predicted"/>
<dbReference type="RefSeq" id="XP_023625149.1">
    <property type="nucleotide sequence ID" value="XM_023769381.1"/>
</dbReference>
<dbReference type="GeneID" id="35599283"/>
<reference evidence="2 3" key="1">
    <citation type="submission" date="2016-03" db="EMBL/GenBank/DDBJ databases">
        <authorList>
            <person name="Ploux O."/>
        </authorList>
    </citation>
    <scope>NUCLEOTIDE SEQUENCE [LARGE SCALE GENOMIC DNA]</scope>
    <source>
        <strain evidence="2 3">URUG2</strain>
    </source>
</reference>
<dbReference type="EMBL" id="FJUY01000005">
    <property type="protein sequence ID" value="CZT18259.1"/>
    <property type="molecule type" value="Genomic_DNA"/>
</dbReference>
<evidence type="ECO:0000313" key="3">
    <source>
        <dbReference type="Proteomes" id="UP000225277"/>
    </source>
</evidence>
<feature type="region of interest" description="Disordered" evidence="1">
    <location>
        <begin position="83"/>
        <end position="108"/>
    </location>
</feature>
<gene>
    <name evidence="2" type="ORF">RCC_04104</name>
</gene>
<evidence type="ECO:0000313" key="2">
    <source>
        <dbReference type="EMBL" id="CZT18259.1"/>
    </source>
</evidence>
<name>A0A2D3V9Q7_9PEZI</name>
<dbReference type="AlphaFoldDB" id="A0A2D3V9Q7"/>
<organism evidence="2 3">
    <name type="scientific">Ramularia collo-cygni</name>
    <dbReference type="NCBI Taxonomy" id="112498"/>
    <lineage>
        <taxon>Eukaryota</taxon>
        <taxon>Fungi</taxon>
        <taxon>Dikarya</taxon>
        <taxon>Ascomycota</taxon>
        <taxon>Pezizomycotina</taxon>
        <taxon>Dothideomycetes</taxon>
        <taxon>Dothideomycetidae</taxon>
        <taxon>Mycosphaerellales</taxon>
        <taxon>Mycosphaerellaceae</taxon>
        <taxon>Ramularia</taxon>
    </lineage>
</organism>
<accession>A0A2D3V9Q7</accession>
<protein>
    <submittedName>
        <fullName evidence="2">Uncharacterized protein</fullName>
    </submittedName>
</protein>
<keyword evidence="3" id="KW-1185">Reference proteome</keyword>
<dbReference type="Proteomes" id="UP000225277">
    <property type="component" value="Unassembled WGS sequence"/>
</dbReference>
<sequence length="202" mass="22878">MDSQPYLRSSTRTTPCQACLEIYYHSKSVWSRYIWTATHILDHGVSLCCPDTTTTSNNNSNNNNHDDSRSPFTRARSITSEISELDLNESGVGQNTVSDSPEDASVNPQQDTVLAKAKREDKRYTWKDWNWWKKLSNFCGWMWMKKNQKVDAVRSKSDGKERRKEDVCGDTGGAVELECFGEGYDSMVVCGVHGKETGKCDL</sequence>
<evidence type="ECO:0000256" key="1">
    <source>
        <dbReference type="SAM" id="MobiDB-lite"/>
    </source>
</evidence>